<feature type="domain" description="PAS" evidence="8">
    <location>
        <begin position="438"/>
        <end position="492"/>
    </location>
</feature>
<gene>
    <name evidence="11" type="ORF">J2X05_004047</name>
</gene>
<dbReference type="InterPro" id="IPR035919">
    <property type="entry name" value="EAL_sf"/>
</dbReference>
<dbReference type="SMART" id="SM00052">
    <property type="entry name" value="EAL"/>
    <property type="match status" value="1"/>
</dbReference>
<feature type="transmembrane region" description="Helical" evidence="7">
    <location>
        <begin position="224"/>
        <end position="252"/>
    </location>
</feature>
<dbReference type="InterPro" id="IPR003018">
    <property type="entry name" value="GAF"/>
</dbReference>
<feature type="transmembrane region" description="Helical" evidence="7">
    <location>
        <begin position="159"/>
        <end position="180"/>
    </location>
</feature>
<evidence type="ECO:0000313" key="12">
    <source>
        <dbReference type="Proteomes" id="UP001253595"/>
    </source>
</evidence>
<reference evidence="11 12" key="1">
    <citation type="submission" date="2023-07" db="EMBL/GenBank/DDBJ databases">
        <title>Sorghum-associated microbial communities from plants grown in Nebraska, USA.</title>
        <authorList>
            <person name="Schachtman D."/>
        </authorList>
    </citation>
    <scope>NUCLEOTIDE SEQUENCE [LARGE SCALE GENOMIC DNA]</scope>
    <source>
        <strain evidence="11 12">BE190</strain>
    </source>
</reference>
<dbReference type="CDD" id="cd01948">
    <property type="entry name" value="EAL"/>
    <property type="match status" value="1"/>
</dbReference>
<dbReference type="Pfam" id="PF00563">
    <property type="entry name" value="EAL"/>
    <property type="match status" value="1"/>
</dbReference>
<dbReference type="NCBIfam" id="TIGR00254">
    <property type="entry name" value="GGDEF"/>
    <property type="match status" value="1"/>
</dbReference>
<dbReference type="InterPro" id="IPR035965">
    <property type="entry name" value="PAS-like_dom_sf"/>
</dbReference>
<dbReference type="Gene3D" id="3.30.70.270">
    <property type="match status" value="1"/>
</dbReference>
<feature type="domain" description="EAL" evidence="9">
    <location>
        <begin position="1037"/>
        <end position="1292"/>
    </location>
</feature>
<dbReference type="Pfam" id="PF13426">
    <property type="entry name" value="PAS_9"/>
    <property type="match status" value="1"/>
</dbReference>
<feature type="transmembrane region" description="Helical" evidence="7">
    <location>
        <begin position="20"/>
        <end position="38"/>
    </location>
</feature>
<sequence length="1294" mass="144728">MLFASPGEGISQPNPPRLAQILMVFLAYSLTGWLGLCVPFADDRVTLFWLPSGIALAAFYRWSPHLWPAVFVSALTLQTASGADLTTNLLLAVGSTLAPLTALWLLRRAGCNLNQLHRANTICFLVLGSLGMLVSATIGGFSLNHYNQGSLESGLYTTLVWWMGDSLGVFLAAPLLININQINIDKVLGRKLDFFIVFAVSLLVGLLCFPLNNFQNGLHLPIVFTSFVCVAWAALSFGLLGCALTTIGFSFLAIWSSVNQLGPFALDSQQLSYWVIWIYAVSMAILGLMITAAHTEIANTTHQLGESSQEQEKQKKHLEAILHAIPDLLFEIDRQGHVLSFNGTNEHHTLSAPDVLGRNLSETLASTSVSVWMSALSEADNWGISQGKSIRITQGENTFWYELSIAKLAGTRRENDRFICLARDITKRVNTHQTDLENEQRFRNIFETTRNIAVQGYNRFHEVIFWNKASEDLYGFSAADAMGKKLEDLIIPGFMREGVHQAIEDWHEKDAAIPSGELALQDAHGNEVWVYSNHVLIDTPDHKEMYCLDIDLGPQRKALLQVEQELVERKQVEEALRQSEQRLESAQLMARVAHWSWNPHTDDYSFSHSMSELFALPSEFLHAKMTDFINYFIHSDDRDTVANALAESLRYHKPLALETRIEIAGKKFWLQLQGDTIEDTQGTSLQGTVQDITERKGLDLALTAAAADAASAPDFFVTILTALADAIGAQQAVISLIDNDDPTQATTHTYLINGQVQPNISYALENTPCHDVMEENFCFMTTGAQQRYPRDMLLVQYNIDSYLGVGIKNAQGKPTGILVLLAEHPLPISPQISSLLLIFADRIGGELRRAQDQEKIFNLAFFDPLTRLPNRRMLQDRLKLLTAQSARTDQHGALLFIDIDHFKLLNDTRGHHIGDQLLVQVAERISSIIRATDLAARLGGDEFVVVFDNLGDNAEMAAQEAKKRAEELHDLINLPYPLQQSVFHCTISIGVNLFKGQTRSIDDLLRHADVAMYQAKDSGRNAIRFFDPNMQSHLEKRAAIEADLRTAYESKHQLIPYYQVQIDNHGKAIGAELLLRWQHPFNGMISPADFIPVAEQTGLIVAIGRHVIRQACEQLRQWSQQPKFAALSIAVNVSPIQFNQAHFVDDVLNIVKDSNINTRLLKLELTESSLLKNVDQSIEKMQQLQNNGIGFSMDDFGIGYSSLSYLKRLPLDQLKIDQTFVRDIAIDPNDAIIARTIIAMAQNMNLQVIAEGVETEAQKNFLEQNGCSMFQGYFFGKPVAIEEFERQLIARDYC</sequence>
<comment type="subcellular location">
    <subcellularLocation>
        <location evidence="1">Cell membrane</location>
        <topology evidence="1">Multi-pass membrane protein</topology>
    </subcellularLocation>
</comment>
<evidence type="ECO:0000256" key="5">
    <source>
        <dbReference type="ARBA" id="ARBA00023136"/>
    </source>
</evidence>
<organism evidence="11 12">
    <name type="scientific">Cellvibrio fibrivorans</name>
    <dbReference type="NCBI Taxonomy" id="126350"/>
    <lineage>
        <taxon>Bacteria</taxon>
        <taxon>Pseudomonadati</taxon>
        <taxon>Pseudomonadota</taxon>
        <taxon>Gammaproteobacteria</taxon>
        <taxon>Cellvibrionales</taxon>
        <taxon>Cellvibrionaceae</taxon>
        <taxon>Cellvibrio</taxon>
    </lineage>
</organism>
<dbReference type="InterPro" id="IPR000160">
    <property type="entry name" value="GGDEF_dom"/>
</dbReference>
<proteinExistence type="predicted"/>
<evidence type="ECO:0000256" key="2">
    <source>
        <dbReference type="ARBA" id="ARBA00022475"/>
    </source>
</evidence>
<protein>
    <submittedName>
        <fullName evidence="11">Diguanylate cyclase (GGDEF)-like protein/PAS domain S-box-containing protein</fullName>
    </submittedName>
</protein>
<dbReference type="SMART" id="SM00065">
    <property type="entry name" value="GAF"/>
    <property type="match status" value="1"/>
</dbReference>
<dbReference type="NCBIfam" id="TIGR00229">
    <property type="entry name" value="sensory_box"/>
    <property type="match status" value="2"/>
</dbReference>
<dbReference type="Gene3D" id="3.20.20.450">
    <property type="entry name" value="EAL domain"/>
    <property type="match status" value="1"/>
</dbReference>
<feature type="transmembrane region" description="Helical" evidence="7">
    <location>
        <begin position="192"/>
        <end position="212"/>
    </location>
</feature>
<feature type="transmembrane region" description="Helical" evidence="7">
    <location>
        <begin position="119"/>
        <end position="139"/>
    </location>
</feature>
<evidence type="ECO:0000256" key="7">
    <source>
        <dbReference type="SAM" id="Phobius"/>
    </source>
</evidence>
<keyword evidence="2" id="KW-1003">Cell membrane</keyword>
<evidence type="ECO:0000259" key="10">
    <source>
        <dbReference type="PROSITE" id="PS50887"/>
    </source>
</evidence>
<dbReference type="PANTHER" id="PTHR44757:SF2">
    <property type="entry name" value="BIOFILM ARCHITECTURE MAINTENANCE PROTEIN MBAA"/>
    <property type="match status" value="1"/>
</dbReference>
<dbReference type="SMART" id="SM00267">
    <property type="entry name" value="GGDEF"/>
    <property type="match status" value="1"/>
</dbReference>
<feature type="transmembrane region" description="Helical" evidence="7">
    <location>
        <begin position="89"/>
        <end position="107"/>
    </location>
</feature>
<dbReference type="PROSITE" id="PS50112">
    <property type="entry name" value="PAS"/>
    <property type="match status" value="1"/>
</dbReference>
<keyword evidence="12" id="KW-1185">Reference proteome</keyword>
<dbReference type="InterPro" id="IPR013655">
    <property type="entry name" value="PAS_fold_3"/>
</dbReference>
<dbReference type="PANTHER" id="PTHR44757">
    <property type="entry name" value="DIGUANYLATE CYCLASE DGCP"/>
    <property type="match status" value="1"/>
</dbReference>
<dbReference type="Pfam" id="PF05231">
    <property type="entry name" value="MASE1"/>
    <property type="match status" value="1"/>
</dbReference>
<dbReference type="Proteomes" id="UP001253595">
    <property type="component" value="Unassembled WGS sequence"/>
</dbReference>
<dbReference type="InterPro" id="IPR007895">
    <property type="entry name" value="MASE1"/>
</dbReference>
<dbReference type="InterPro" id="IPR029787">
    <property type="entry name" value="Nucleotide_cyclase"/>
</dbReference>
<evidence type="ECO:0000256" key="6">
    <source>
        <dbReference type="SAM" id="Coils"/>
    </source>
</evidence>
<dbReference type="CDD" id="cd01949">
    <property type="entry name" value="GGDEF"/>
    <property type="match status" value="1"/>
</dbReference>
<evidence type="ECO:0000256" key="4">
    <source>
        <dbReference type="ARBA" id="ARBA00022989"/>
    </source>
</evidence>
<name>A0ABU1V3G9_9GAMM</name>
<feature type="coiled-coil region" evidence="6">
    <location>
        <begin position="562"/>
        <end position="589"/>
    </location>
</feature>
<dbReference type="PROSITE" id="PS50887">
    <property type="entry name" value="GGDEF"/>
    <property type="match status" value="1"/>
</dbReference>
<dbReference type="InterPro" id="IPR001633">
    <property type="entry name" value="EAL_dom"/>
</dbReference>
<evidence type="ECO:0000256" key="3">
    <source>
        <dbReference type="ARBA" id="ARBA00022692"/>
    </source>
</evidence>
<dbReference type="SUPFAM" id="SSF55073">
    <property type="entry name" value="Nucleotide cyclase"/>
    <property type="match status" value="1"/>
</dbReference>
<dbReference type="Pfam" id="PF08447">
    <property type="entry name" value="PAS_3"/>
    <property type="match status" value="1"/>
</dbReference>
<dbReference type="SMART" id="SM00091">
    <property type="entry name" value="PAS"/>
    <property type="match status" value="3"/>
</dbReference>
<keyword evidence="6" id="KW-0175">Coiled coil</keyword>
<dbReference type="CDD" id="cd00130">
    <property type="entry name" value="PAS"/>
    <property type="match status" value="3"/>
</dbReference>
<feature type="transmembrane region" description="Helical" evidence="7">
    <location>
        <begin position="45"/>
        <end position="63"/>
    </location>
</feature>
<dbReference type="SUPFAM" id="SSF141868">
    <property type="entry name" value="EAL domain-like"/>
    <property type="match status" value="1"/>
</dbReference>
<dbReference type="InterPro" id="IPR043128">
    <property type="entry name" value="Rev_trsase/Diguanyl_cyclase"/>
</dbReference>
<dbReference type="Gene3D" id="3.30.450.20">
    <property type="entry name" value="PAS domain"/>
    <property type="match status" value="3"/>
</dbReference>
<keyword evidence="5 7" id="KW-0472">Membrane</keyword>
<dbReference type="SUPFAM" id="SSF55781">
    <property type="entry name" value="GAF domain-like"/>
    <property type="match status" value="1"/>
</dbReference>
<evidence type="ECO:0000259" key="9">
    <source>
        <dbReference type="PROSITE" id="PS50883"/>
    </source>
</evidence>
<accession>A0ABU1V3G9</accession>
<evidence type="ECO:0000256" key="1">
    <source>
        <dbReference type="ARBA" id="ARBA00004651"/>
    </source>
</evidence>
<evidence type="ECO:0000313" key="11">
    <source>
        <dbReference type="EMBL" id="MDR7092009.1"/>
    </source>
</evidence>
<feature type="transmembrane region" description="Helical" evidence="7">
    <location>
        <begin position="273"/>
        <end position="293"/>
    </location>
</feature>
<dbReference type="InterPro" id="IPR052155">
    <property type="entry name" value="Biofilm_reg_signaling"/>
</dbReference>
<dbReference type="EMBL" id="JAVDVX010000009">
    <property type="protein sequence ID" value="MDR7092009.1"/>
    <property type="molecule type" value="Genomic_DNA"/>
</dbReference>
<feature type="domain" description="GGDEF" evidence="10">
    <location>
        <begin position="890"/>
        <end position="1028"/>
    </location>
</feature>
<dbReference type="PROSITE" id="PS50883">
    <property type="entry name" value="EAL"/>
    <property type="match status" value="1"/>
</dbReference>
<dbReference type="Gene3D" id="3.30.450.40">
    <property type="match status" value="1"/>
</dbReference>
<comment type="caution">
    <text evidence="11">The sequence shown here is derived from an EMBL/GenBank/DDBJ whole genome shotgun (WGS) entry which is preliminary data.</text>
</comment>
<keyword evidence="4 7" id="KW-1133">Transmembrane helix</keyword>
<dbReference type="InterPro" id="IPR000014">
    <property type="entry name" value="PAS"/>
</dbReference>
<keyword evidence="3 7" id="KW-0812">Transmembrane</keyword>
<dbReference type="SUPFAM" id="SSF55785">
    <property type="entry name" value="PYP-like sensor domain (PAS domain)"/>
    <property type="match status" value="3"/>
</dbReference>
<dbReference type="Pfam" id="PF00990">
    <property type="entry name" value="GGDEF"/>
    <property type="match status" value="1"/>
</dbReference>
<dbReference type="RefSeq" id="WP_310075907.1">
    <property type="nucleotide sequence ID" value="NZ_JAVDVX010000009.1"/>
</dbReference>
<dbReference type="InterPro" id="IPR029016">
    <property type="entry name" value="GAF-like_dom_sf"/>
</dbReference>
<evidence type="ECO:0000259" key="8">
    <source>
        <dbReference type="PROSITE" id="PS50112"/>
    </source>
</evidence>